<dbReference type="Pfam" id="PF00440">
    <property type="entry name" value="TetR_N"/>
    <property type="match status" value="1"/>
</dbReference>
<dbReference type="InterPro" id="IPR036271">
    <property type="entry name" value="Tet_transcr_reg_TetR-rel_C_sf"/>
</dbReference>
<dbReference type="EMBL" id="JBHILM010000020">
    <property type="protein sequence ID" value="MFB5682826.1"/>
    <property type="molecule type" value="Genomic_DNA"/>
</dbReference>
<evidence type="ECO:0000313" key="5">
    <source>
        <dbReference type="Proteomes" id="UP001580407"/>
    </source>
</evidence>
<name>A0ABV5BE52_9BACL</name>
<dbReference type="RefSeq" id="WP_375533077.1">
    <property type="nucleotide sequence ID" value="NZ_JBHIRX010000004.1"/>
</dbReference>
<dbReference type="SUPFAM" id="SSF48498">
    <property type="entry name" value="Tetracyclin repressor-like, C-terminal domain"/>
    <property type="match status" value="1"/>
</dbReference>
<dbReference type="Gene3D" id="1.10.357.10">
    <property type="entry name" value="Tetracycline Repressor, domain 2"/>
    <property type="match status" value="1"/>
</dbReference>
<dbReference type="PANTHER" id="PTHR43479:SF8">
    <property type="entry name" value="TRANSCRIPTIONAL REGULATOR, TETR FAMILY"/>
    <property type="match status" value="1"/>
</dbReference>
<organism evidence="4 5">
    <name type="scientific">Paenibacillus terreus</name>
    <dbReference type="NCBI Taxonomy" id="1387834"/>
    <lineage>
        <taxon>Bacteria</taxon>
        <taxon>Bacillati</taxon>
        <taxon>Bacillota</taxon>
        <taxon>Bacilli</taxon>
        <taxon>Bacillales</taxon>
        <taxon>Paenibacillaceae</taxon>
        <taxon>Paenibacillus</taxon>
    </lineage>
</organism>
<dbReference type="SUPFAM" id="SSF46689">
    <property type="entry name" value="Homeodomain-like"/>
    <property type="match status" value="1"/>
</dbReference>
<dbReference type="InterPro" id="IPR009057">
    <property type="entry name" value="Homeodomain-like_sf"/>
</dbReference>
<evidence type="ECO:0000256" key="1">
    <source>
        <dbReference type="ARBA" id="ARBA00023125"/>
    </source>
</evidence>
<dbReference type="InterPro" id="IPR001647">
    <property type="entry name" value="HTH_TetR"/>
</dbReference>
<dbReference type="InterPro" id="IPR023772">
    <property type="entry name" value="DNA-bd_HTH_TetR-type_CS"/>
</dbReference>
<dbReference type="Pfam" id="PF17934">
    <property type="entry name" value="TetR_C_26"/>
    <property type="match status" value="1"/>
</dbReference>
<gene>
    <name evidence="4" type="ORF">ACE3NQ_18070</name>
</gene>
<keyword evidence="5" id="KW-1185">Reference proteome</keyword>
<dbReference type="PANTHER" id="PTHR43479">
    <property type="entry name" value="ACREF/ENVCD OPERON REPRESSOR-RELATED"/>
    <property type="match status" value="1"/>
</dbReference>
<dbReference type="PROSITE" id="PS01081">
    <property type="entry name" value="HTH_TETR_1"/>
    <property type="match status" value="1"/>
</dbReference>
<evidence type="ECO:0000313" key="4">
    <source>
        <dbReference type="EMBL" id="MFB5682826.1"/>
    </source>
</evidence>
<feature type="domain" description="HTH tetR-type" evidence="3">
    <location>
        <begin position="18"/>
        <end position="78"/>
    </location>
</feature>
<sequence length="207" mass="24082">MNDIQSLEGRPLTTSTVHDKYNAILQAAIEIISEKGLHSTSISDIVKRAGVAQGTFYLYFRSKNALIPAIAQSLISVTMEKVRDKTKDRKDFPEFLQILIEEIYNITDEYKDVIVLVYSGLAIDHSMEMWETIYKPYYEWFEAEIKRAMDNKEVIAELNIPWTSKLVINLVENAAERFFIGRDQDITREQSQTEVFQFLKRSMLLER</sequence>
<dbReference type="PROSITE" id="PS50977">
    <property type="entry name" value="HTH_TETR_2"/>
    <property type="match status" value="1"/>
</dbReference>
<evidence type="ECO:0000259" key="3">
    <source>
        <dbReference type="PROSITE" id="PS50977"/>
    </source>
</evidence>
<dbReference type="InterPro" id="IPR041603">
    <property type="entry name" value="YvdT_C"/>
</dbReference>
<proteinExistence type="predicted"/>
<dbReference type="PRINTS" id="PR00455">
    <property type="entry name" value="HTHTETR"/>
</dbReference>
<keyword evidence="1 2" id="KW-0238">DNA-binding</keyword>
<reference evidence="4 5" key="1">
    <citation type="submission" date="2024-09" db="EMBL/GenBank/DDBJ databases">
        <authorList>
            <person name="Ruan L."/>
        </authorList>
    </citation>
    <scope>NUCLEOTIDE SEQUENCE [LARGE SCALE GENOMIC DNA]</scope>
    <source>
        <strain evidence="4 5">D33</strain>
    </source>
</reference>
<evidence type="ECO:0000256" key="2">
    <source>
        <dbReference type="PROSITE-ProRule" id="PRU00335"/>
    </source>
</evidence>
<feature type="DNA-binding region" description="H-T-H motif" evidence="2">
    <location>
        <begin position="41"/>
        <end position="60"/>
    </location>
</feature>
<dbReference type="InterPro" id="IPR050624">
    <property type="entry name" value="HTH-type_Tx_Regulator"/>
</dbReference>
<dbReference type="Proteomes" id="UP001580407">
    <property type="component" value="Unassembled WGS sequence"/>
</dbReference>
<protein>
    <submittedName>
        <fullName evidence="4">TetR family transcriptional regulator</fullName>
    </submittedName>
</protein>
<accession>A0ABV5BE52</accession>
<comment type="caution">
    <text evidence="4">The sequence shown here is derived from an EMBL/GenBank/DDBJ whole genome shotgun (WGS) entry which is preliminary data.</text>
</comment>